<reference evidence="1 2" key="1">
    <citation type="submission" date="2019-12" db="EMBL/GenBank/DDBJ databases">
        <authorList>
            <person name="Li M."/>
        </authorList>
    </citation>
    <scope>NUCLEOTIDE SEQUENCE [LARGE SCALE GENOMIC DNA]</scope>
    <source>
        <strain evidence="1 2">GBMRC 2024</strain>
    </source>
</reference>
<gene>
    <name evidence="1" type="ORF">GR170_00260</name>
</gene>
<dbReference type="RefSeq" id="WP_160890802.1">
    <property type="nucleotide sequence ID" value="NZ_WUMU01000001.1"/>
</dbReference>
<dbReference type="EMBL" id="WUMU01000001">
    <property type="protein sequence ID" value="MXN16251.1"/>
    <property type="molecule type" value="Genomic_DNA"/>
</dbReference>
<keyword evidence="2" id="KW-1185">Reference proteome</keyword>
<organism evidence="1 2">
    <name type="scientific">Pseudooceanicola albus</name>
    <dbReference type="NCBI Taxonomy" id="2692189"/>
    <lineage>
        <taxon>Bacteria</taxon>
        <taxon>Pseudomonadati</taxon>
        <taxon>Pseudomonadota</taxon>
        <taxon>Alphaproteobacteria</taxon>
        <taxon>Rhodobacterales</taxon>
        <taxon>Paracoccaceae</taxon>
        <taxon>Pseudooceanicola</taxon>
    </lineage>
</organism>
<comment type="caution">
    <text evidence="1">The sequence shown here is derived from an EMBL/GenBank/DDBJ whole genome shotgun (WGS) entry which is preliminary data.</text>
</comment>
<accession>A0A6L7FWK6</accession>
<proteinExistence type="predicted"/>
<dbReference type="AlphaFoldDB" id="A0A6L7FWK6"/>
<protein>
    <submittedName>
        <fullName evidence="1">Uncharacterized protein</fullName>
    </submittedName>
</protein>
<evidence type="ECO:0000313" key="1">
    <source>
        <dbReference type="EMBL" id="MXN16251.1"/>
    </source>
</evidence>
<sequence length="64" mass="6958">MPATLPPIEIRRILGGRLRSDGDGRLTGCEIEVMSPGGPCCLKLDRSGTDALFDLLRAARTDFR</sequence>
<evidence type="ECO:0000313" key="2">
    <source>
        <dbReference type="Proteomes" id="UP000477911"/>
    </source>
</evidence>
<dbReference type="Proteomes" id="UP000477911">
    <property type="component" value="Unassembled WGS sequence"/>
</dbReference>
<name>A0A6L7FWK6_9RHOB</name>